<evidence type="ECO:0000256" key="6">
    <source>
        <dbReference type="ARBA" id="ARBA00051388"/>
    </source>
</evidence>
<dbReference type="Pfam" id="PF00441">
    <property type="entry name" value="Acyl-CoA_dh_1"/>
    <property type="match status" value="1"/>
</dbReference>
<dbReference type="Gene3D" id="2.40.110.10">
    <property type="entry name" value="Butyryl-CoA Dehydrogenase, subunit A, domain 2"/>
    <property type="match status" value="1"/>
</dbReference>
<comment type="function">
    <text evidence="7">Involved in the assimilation of dimethylsulphoniopropionate (DMSP), an important compound in the fixation of carbon in marine phytoplankton, by mediating the conversion of 3-(methylthio)propanoyl-CoA (MMPA-CoA) to 3-(methylthio)acryloyl-CoA (MTA-CoA).</text>
</comment>
<evidence type="ECO:0000256" key="8">
    <source>
        <dbReference type="ARBA" id="ARBA00066694"/>
    </source>
</evidence>
<dbReference type="SUPFAM" id="SSF56645">
    <property type="entry name" value="Acyl-CoA dehydrogenase NM domain-like"/>
    <property type="match status" value="1"/>
</dbReference>
<dbReference type="InterPro" id="IPR037069">
    <property type="entry name" value="AcylCoA_DH/ox_N_sf"/>
</dbReference>
<keyword evidence="4 10" id="KW-0274">FAD</keyword>
<evidence type="ECO:0000313" key="16">
    <source>
        <dbReference type="Proteomes" id="UP000673447"/>
    </source>
</evidence>
<dbReference type="SUPFAM" id="SSF47203">
    <property type="entry name" value="Acyl-CoA dehydrogenase C-terminal domain-like"/>
    <property type="match status" value="1"/>
</dbReference>
<feature type="domain" description="Acyl-CoA dehydrogenase/oxidase C-terminal" evidence="11">
    <location>
        <begin position="284"/>
        <end position="450"/>
    </location>
</feature>
<comment type="cofactor">
    <cofactor evidence="1 10">
        <name>FAD</name>
        <dbReference type="ChEBI" id="CHEBI:57692"/>
    </cofactor>
</comment>
<feature type="domain" description="Acyl-CoA dehydrogenase/oxidase N-terminal" evidence="13">
    <location>
        <begin position="40"/>
        <end position="158"/>
    </location>
</feature>
<evidence type="ECO:0000256" key="1">
    <source>
        <dbReference type="ARBA" id="ARBA00001974"/>
    </source>
</evidence>
<accession>A0A940X5R0</accession>
<dbReference type="Gene3D" id="1.10.540.10">
    <property type="entry name" value="Acyl-CoA dehydrogenase/oxidase, N-terminal domain"/>
    <property type="match status" value="1"/>
</dbReference>
<evidence type="ECO:0000259" key="12">
    <source>
        <dbReference type="Pfam" id="PF02770"/>
    </source>
</evidence>
<proteinExistence type="inferred from homology"/>
<dbReference type="Proteomes" id="UP000673447">
    <property type="component" value="Unassembled WGS sequence"/>
</dbReference>
<dbReference type="InterPro" id="IPR009075">
    <property type="entry name" value="AcylCo_DH/oxidase_C"/>
</dbReference>
<comment type="caution">
    <text evidence="15">The sequence shown here is derived from an EMBL/GenBank/DDBJ whole genome shotgun (WGS) entry which is preliminary data.</text>
</comment>
<keyword evidence="3 10" id="KW-0285">Flavoprotein</keyword>
<dbReference type="RefSeq" id="WP_210536663.1">
    <property type="nucleotide sequence ID" value="NZ_JAGKTC010000002.1"/>
</dbReference>
<dbReference type="InterPro" id="IPR009100">
    <property type="entry name" value="AcylCoA_DH/oxidase_NM_dom_sf"/>
</dbReference>
<evidence type="ECO:0000313" key="15">
    <source>
        <dbReference type="EMBL" id="MBP3984808.1"/>
    </source>
</evidence>
<dbReference type="PANTHER" id="PTHR42803">
    <property type="entry name" value="ACYL-COA DEHYDROGENASE"/>
    <property type="match status" value="1"/>
</dbReference>
<evidence type="ECO:0000256" key="2">
    <source>
        <dbReference type="ARBA" id="ARBA00009347"/>
    </source>
</evidence>
<evidence type="ECO:0000256" key="3">
    <source>
        <dbReference type="ARBA" id="ARBA00022630"/>
    </source>
</evidence>
<evidence type="ECO:0000259" key="11">
    <source>
        <dbReference type="Pfam" id="PF00441"/>
    </source>
</evidence>
<evidence type="ECO:0000256" key="4">
    <source>
        <dbReference type="ARBA" id="ARBA00022827"/>
    </source>
</evidence>
<dbReference type="EMBL" id="JAGKTC010000002">
    <property type="protein sequence ID" value="MBP3984808.1"/>
    <property type="molecule type" value="Genomic_DNA"/>
</dbReference>
<keyword evidence="5 10" id="KW-0560">Oxidoreductase</keyword>
<dbReference type="EC" id="1.3.99.41" evidence="8"/>
<dbReference type="FunFam" id="2.40.110.10:FF:000031">
    <property type="entry name" value="Acyl-CoA dehydrogenase, putative"/>
    <property type="match status" value="1"/>
</dbReference>
<keyword evidence="16" id="KW-1185">Reference proteome</keyword>
<dbReference type="Pfam" id="PF02771">
    <property type="entry name" value="Acyl-CoA_dh_N"/>
    <property type="match status" value="1"/>
</dbReference>
<dbReference type="Pfam" id="PF02770">
    <property type="entry name" value="Acyl-CoA_dh_M"/>
    <property type="match status" value="1"/>
</dbReference>
<dbReference type="GO" id="GO:0016627">
    <property type="term" value="F:oxidoreductase activity, acting on the CH-CH group of donors"/>
    <property type="evidence" value="ECO:0007669"/>
    <property type="project" value="InterPro"/>
</dbReference>
<reference evidence="15" key="2">
    <citation type="submission" date="2021-03" db="EMBL/GenBank/DDBJ databases">
        <authorList>
            <person name="Cao W."/>
        </authorList>
    </citation>
    <scope>NUCLEOTIDE SEQUENCE</scope>
    <source>
        <strain evidence="15">110414</strain>
    </source>
</reference>
<comment type="similarity">
    <text evidence="2 10">Belongs to the acyl-CoA dehydrogenase family.</text>
</comment>
<dbReference type="Gene3D" id="1.20.140.10">
    <property type="entry name" value="Butyryl-CoA Dehydrogenase, subunit A, domain 3"/>
    <property type="match status" value="1"/>
</dbReference>
<evidence type="ECO:0000259" key="14">
    <source>
        <dbReference type="Pfam" id="PF12806"/>
    </source>
</evidence>
<name>A0A940X5R0_9GAMM</name>
<dbReference type="InterPro" id="IPR052166">
    <property type="entry name" value="Diverse_Acyl-CoA_DH"/>
</dbReference>
<dbReference type="InterPro" id="IPR046373">
    <property type="entry name" value="Acyl-CoA_Oxase/DH_mid-dom_sf"/>
</dbReference>
<dbReference type="InterPro" id="IPR036250">
    <property type="entry name" value="AcylCo_DH-like_C"/>
</dbReference>
<evidence type="ECO:0000256" key="10">
    <source>
        <dbReference type="RuleBase" id="RU362125"/>
    </source>
</evidence>
<organism evidence="15 16">
    <name type="scientific">Pseudoxanthomonas helianthi</name>
    <dbReference type="NCBI Taxonomy" id="1453541"/>
    <lineage>
        <taxon>Bacteria</taxon>
        <taxon>Pseudomonadati</taxon>
        <taxon>Pseudomonadota</taxon>
        <taxon>Gammaproteobacteria</taxon>
        <taxon>Lysobacterales</taxon>
        <taxon>Lysobacteraceae</taxon>
        <taxon>Pseudoxanthomonas</taxon>
    </lineage>
</organism>
<comment type="catalytic activity">
    <reaction evidence="6">
        <text>3-(methylsulfanyl)propanoyl-CoA + oxidized [electron-transfer flavoprotein] + H(+) = 3-(methylsulfanyl)acryloyl-CoA + reduced [electron-transfer flavoprotein]</text>
        <dbReference type="Rhea" id="RHEA:52612"/>
        <dbReference type="Rhea" id="RHEA-COMP:10685"/>
        <dbReference type="Rhea" id="RHEA-COMP:10686"/>
        <dbReference type="ChEBI" id="CHEBI:15378"/>
        <dbReference type="ChEBI" id="CHEBI:57692"/>
        <dbReference type="ChEBI" id="CHEBI:58307"/>
        <dbReference type="ChEBI" id="CHEBI:82815"/>
        <dbReference type="ChEBI" id="CHEBI:84994"/>
        <dbReference type="EC" id="1.3.99.41"/>
    </reaction>
    <physiologicalReaction direction="left-to-right" evidence="6">
        <dbReference type="Rhea" id="RHEA:52613"/>
    </physiologicalReaction>
</comment>
<dbReference type="PANTHER" id="PTHR42803:SF1">
    <property type="entry name" value="BROAD-SPECIFICITY LINEAR ACYL-COA DEHYDROGENASE FADE5"/>
    <property type="match status" value="1"/>
</dbReference>
<sequence>MSTYKAPLADLRFALYDVLGVEKQFAELGYAEASRDIVDAVLDEAARFTEAVLAPLNAIGDQIGCKFDKDTGDVTAPPGFKQAFDQFVEGGWTGLTNAPEFGGQGMPEVLGAALTEMVDAANLAWGNFPMLSHGAIEALNRYGEDWQKEAFLRPLVEGRWTGTMCLTEPHAGTDLGLLKTRAEPNGDGSHSITGTKIFITCGEHDLAPNIVHLVLARLPDAPPGPKGISLFVTPKFKVGKDGAMGERNALRCGSIEHKMGIHGSVTCVMNFDGAQGWLVGEAHKGLQAMFVMMNSARLGVGLQGLGLSERAYQNALHYARERLQTRSLSGPKFPDKPADPIIVHPDVRRMLLSIKSLVEGGRLLSLHAYSQLDAAHHATDAAVREQADTLVGFLTPIAKACQTEWSIENTYNALQCFGGHGYIAEHGMEQLARDARITTLYEGTTGIQSLDLIGRKTAVSQGAGLKLFLGMVDAFVKQHEGDAALAEFVGPLQAKAAEWAQLTTGILQRAAKNPEELGAASTDYLFYSGYVVLAYWWARSVAAANASSQSAAFKQAKLETARFYFARILPRTLAHKAAIEAGAEPLMAMDAERFGD</sequence>
<evidence type="ECO:0000256" key="9">
    <source>
        <dbReference type="ARBA" id="ARBA00069043"/>
    </source>
</evidence>
<dbReference type="AlphaFoldDB" id="A0A940X5R0"/>
<evidence type="ECO:0000256" key="7">
    <source>
        <dbReference type="ARBA" id="ARBA00058683"/>
    </source>
</evidence>
<evidence type="ECO:0000256" key="5">
    <source>
        <dbReference type="ARBA" id="ARBA00023002"/>
    </source>
</evidence>
<feature type="domain" description="Acetyl-CoA dehydrogenase-like C-terminal" evidence="14">
    <location>
        <begin position="468"/>
        <end position="590"/>
    </location>
</feature>
<feature type="domain" description="Acyl-CoA oxidase/dehydrogenase middle" evidence="12">
    <location>
        <begin position="164"/>
        <end position="272"/>
    </location>
</feature>
<protein>
    <recommendedName>
        <fullName evidence="9">3-methylmercaptopropionyl-CoA dehydrogenase</fullName>
        <ecNumber evidence="8">1.3.99.41</ecNumber>
    </recommendedName>
</protein>
<dbReference type="InterPro" id="IPR006091">
    <property type="entry name" value="Acyl-CoA_Oxase/DH_mid-dom"/>
</dbReference>
<dbReference type="InterPro" id="IPR025878">
    <property type="entry name" value="Acyl-CoA_dh-like_C_dom"/>
</dbReference>
<dbReference type="Pfam" id="PF12806">
    <property type="entry name" value="Acyl-CoA_dh_C"/>
    <property type="match status" value="1"/>
</dbReference>
<dbReference type="GO" id="GO:0050660">
    <property type="term" value="F:flavin adenine dinucleotide binding"/>
    <property type="evidence" value="ECO:0007669"/>
    <property type="project" value="InterPro"/>
</dbReference>
<gene>
    <name evidence="15" type="ORF">J5837_10325</name>
</gene>
<dbReference type="InterPro" id="IPR013786">
    <property type="entry name" value="AcylCoA_DH/ox_N"/>
</dbReference>
<evidence type="ECO:0000259" key="13">
    <source>
        <dbReference type="Pfam" id="PF02771"/>
    </source>
</evidence>
<reference evidence="15" key="1">
    <citation type="journal article" date="2016" name="Int. J. Syst. Evol. Microbiol.">
        <title>Pseudoxanthomonas helianthi sp. nov., isolated from roots of Jerusalem artichoke (Helianthus tuberosus).</title>
        <authorList>
            <person name="Kittiwongwattana C."/>
            <person name="Thawai C."/>
        </authorList>
    </citation>
    <scope>NUCLEOTIDE SEQUENCE</scope>
    <source>
        <strain evidence="15">110414</strain>
    </source>
</reference>